<evidence type="ECO:0000259" key="10">
    <source>
        <dbReference type="PROSITE" id="PS51821"/>
    </source>
</evidence>
<dbReference type="InterPro" id="IPR021740">
    <property type="entry name" value="Velvet"/>
</dbReference>
<keyword evidence="3" id="KW-0963">Cytoplasm</keyword>
<dbReference type="InterPro" id="IPR037525">
    <property type="entry name" value="Velvet_dom"/>
</dbReference>
<keyword evidence="6" id="KW-0804">Transcription</keyword>
<comment type="similarity">
    <text evidence="8">Belongs to the velvet family. VeA subfamily.</text>
</comment>
<evidence type="ECO:0000256" key="8">
    <source>
        <dbReference type="ARBA" id="ARBA00038005"/>
    </source>
</evidence>
<dbReference type="Gene3D" id="2.60.40.3960">
    <property type="entry name" value="Velvet domain"/>
    <property type="match status" value="1"/>
</dbReference>
<reference evidence="12" key="1">
    <citation type="submission" date="2016-02" db="EMBL/GenBank/DDBJ databases">
        <title>Draft genome sequence of Microdochium bolleyi, a fungal endophyte of beachgrass.</title>
        <authorList>
            <consortium name="DOE Joint Genome Institute"/>
            <person name="David A.S."/>
            <person name="May G."/>
            <person name="Haridas S."/>
            <person name="Lim J."/>
            <person name="Wang M."/>
            <person name="Labutti K."/>
            <person name="Lipzen A."/>
            <person name="Barry K."/>
            <person name="Grigoriev I.V."/>
        </authorList>
    </citation>
    <scope>NUCLEOTIDE SEQUENCE [LARGE SCALE GENOMIC DNA]</scope>
    <source>
        <strain evidence="12">J235TASD1</strain>
    </source>
</reference>
<dbReference type="InterPro" id="IPR038491">
    <property type="entry name" value="Velvet_dom_sf"/>
</dbReference>
<dbReference type="PANTHER" id="PTHR33572">
    <property type="entry name" value="SPORE DEVELOPMENT REGULATOR VOSA"/>
    <property type="match status" value="1"/>
</dbReference>
<dbReference type="EMBL" id="KQ964245">
    <property type="protein sequence ID" value="KXJ96948.1"/>
    <property type="molecule type" value="Genomic_DNA"/>
</dbReference>
<organism evidence="11 12">
    <name type="scientific">Microdochium bolleyi</name>
    <dbReference type="NCBI Taxonomy" id="196109"/>
    <lineage>
        <taxon>Eukaryota</taxon>
        <taxon>Fungi</taxon>
        <taxon>Dikarya</taxon>
        <taxon>Ascomycota</taxon>
        <taxon>Pezizomycotina</taxon>
        <taxon>Sordariomycetes</taxon>
        <taxon>Xylariomycetidae</taxon>
        <taxon>Xylariales</taxon>
        <taxon>Microdochiaceae</taxon>
        <taxon>Microdochium</taxon>
    </lineage>
</organism>
<keyword evidence="4" id="KW-0749">Sporulation</keyword>
<keyword evidence="5" id="KW-0805">Transcription regulation</keyword>
<evidence type="ECO:0000256" key="7">
    <source>
        <dbReference type="ARBA" id="ARBA00023242"/>
    </source>
</evidence>
<feature type="compositionally biased region" description="Basic and acidic residues" evidence="9">
    <location>
        <begin position="287"/>
        <end position="298"/>
    </location>
</feature>
<dbReference type="InParanoid" id="A0A136JIH8"/>
<dbReference type="PROSITE" id="PS51821">
    <property type="entry name" value="VELVET"/>
    <property type="match status" value="1"/>
</dbReference>
<feature type="region of interest" description="Disordered" evidence="9">
    <location>
        <begin position="1"/>
        <end position="25"/>
    </location>
</feature>
<dbReference type="AlphaFoldDB" id="A0A136JIH8"/>
<dbReference type="GO" id="GO:0005634">
    <property type="term" value="C:nucleus"/>
    <property type="evidence" value="ECO:0007669"/>
    <property type="project" value="UniProtKB-SubCell"/>
</dbReference>
<feature type="compositionally biased region" description="Basic residues" evidence="9">
    <location>
        <begin position="226"/>
        <end position="237"/>
    </location>
</feature>
<accession>A0A136JIH8</accession>
<sequence length="336" mass="37061">MEYNPAMPASLPAPSSTARDGSRSVMKRVTKGGRTLWYEMCLIQEPERARACGSGPKSSADRRPVDPPPVIQFRVFEGEDFNAARDITFDIHADFFAYTSLEQARPMASGRLQAQPPVLSGLPVAGCSYLDRPHPAGYFIFPDLSVRHEGLYKLVFTLYELTKDPMNADVEGEENPMINEVGQAWFCRMEVTSGDFTVYSAKKFPGLTESTNLSRTVAEQGCRVRIRRDVRMRRRDRDRKPTGPGAPDKAAEDNYGQPPRNEIPADIRPRSDSIASMERSGPYGMDSQRRPSMMDHRAGPGGPLDFAGRGGSISGFVPPPPGSYSHPRASPAPSYS</sequence>
<feature type="domain" description="Velvet" evidence="10">
    <location>
        <begin position="33"/>
        <end position="227"/>
    </location>
</feature>
<evidence type="ECO:0000313" key="12">
    <source>
        <dbReference type="Proteomes" id="UP000070501"/>
    </source>
</evidence>
<feature type="region of interest" description="Disordered" evidence="9">
    <location>
        <begin position="226"/>
        <end position="336"/>
    </location>
</feature>
<keyword evidence="12" id="KW-1185">Reference proteome</keyword>
<evidence type="ECO:0000256" key="4">
    <source>
        <dbReference type="ARBA" id="ARBA00022969"/>
    </source>
</evidence>
<evidence type="ECO:0000256" key="3">
    <source>
        <dbReference type="ARBA" id="ARBA00022490"/>
    </source>
</evidence>
<gene>
    <name evidence="11" type="ORF">Micbo1qcDRAFT_4317</name>
</gene>
<evidence type="ECO:0000256" key="6">
    <source>
        <dbReference type="ARBA" id="ARBA00023163"/>
    </source>
</evidence>
<evidence type="ECO:0000256" key="2">
    <source>
        <dbReference type="ARBA" id="ARBA00004496"/>
    </source>
</evidence>
<dbReference type="Pfam" id="PF11754">
    <property type="entry name" value="Velvet"/>
    <property type="match status" value="2"/>
</dbReference>
<dbReference type="OrthoDB" id="5384689at2759"/>
<name>A0A136JIH8_9PEZI</name>
<evidence type="ECO:0000256" key="9">
    <source>
        <dbReference type="SAM" id="MobiDB-lite"/>
    </source>
</evidence>
<proteinExistence type="inferred from homology"/>
<dbReference type="Proteomes" id="UP000070501">
    <property type="component" value="Unassembled WGS sequence"/>
</dbReference>
<keyword evidence="7" id="KW-0539">Nucleus</keyword>
<evidence type="ECO:0000256" key="5">
    <source>
        <dbReference type="ARBA" id="ARBA00023015"/>
    </source>
</evidence>
<protein>
    <submittedName>
        <fullName evidence="11">Velvet factor-domain-containing protein</fullName>
    </submittedName>
</protein>
<evidence type="ECO:0000256" key="1">
    <source>
        <dbReference type="ARBA" id="ARBA00004123"/>
    </source>
</evidence>
<dbReference type="GO" id="GO:0005737">
    <property type="term" value="C:cytoplasm"/>
    <property type="evidence" value="ECO:0007669"/>
    <property type="project" value="UniProtKB-SubCell"/>
</dbReference>
<feature type="compositionally biased region" description="Low complexity" evidence="9">
    <location>
        <begin position="1"/>
        <end position="18"/>
    </location>
</feature>
<dbReference type="PANTHER" id="PTHR33572:SF14">
    <property type="entry name" value="DEVELOPMENTAL AND SECONDARY METABOLISM REGULATOR VEA"/>
    <property type="match status" value="1"/>
</dbReference>
<dbReference type="STRING" id="196109.A0A136JIH8"/>
<comment type="subcellular location">
    <subcellularLocation>
        <location evidence="2">Cytoplasm</location>
    </subcellularLocation>
    <subcellularLocation>
        <location evidence="1">Nucleus</location>
    </subcellularLocation>
</comment>
<evidence type="ECO:0000313" key="11">
    <source>
        <dbReference type="EMBL" id="KXJ96948.1"/>
    </source>
</evidence>
<dbReference type="GO" id="GO:0030435">
    <property type="term" value="P:sporulation resulting in formation of a cellular spore"/>
    <property type="evidence" value="ECO:0007669"/>
    <property type="project" value="UniProtKB-KW"/>
</dbReference>